<dbReference type="NCBIfam" id="TIGR01725">
    <property type="entry name" value="phge_HK97_gp10"/>
    <property type="match status" value="1"/>
</dbReference>
<dbReference type="Pfam" id="PF04883">
    <property type="entry name" value="HK97-gp10_like"/>
    <property type="match status" value="1"/>
</dbReference>
<organism evidence="1 2">
    <name type="scientific">Ferriphaselus amnicola</name>
    <dbReference type="NCBI Taxonomy" id="1188319"/>
    <lineage>
        <taxon>Bacteria</taxon>
        <taxon>Pseudomonadati</taxon>
        <taxon>Pseudomonadota</taxon>
        <taxon>Betaproteobacteria</taxon>
        <taxon>Nitrosomonadales</taxon>
        <taxon>Gallionellaceae</taxon>
        <taxon>Ferriphaselus</taxon>
    </lineage>
</organism>
<dbReference type="AlphaFoldDB" id="A0A2Z6GBI8"/>
<reference evidence="1 2" key="1">
    <citation type="submission" date="2018-06" db="EMBL/GenBank/DDBJ databases">
        <title>OYT1 Genome Sequencing.</title>
        <authorList>
            <person name="Kato S."/>
            <person name="Itoh T."/>
            <person name="Ohkuma M."/>
        </authorList>
    </citation>
    <scope>NUCLEOTIDE SEQUENCE [LARGE SCALE GENOMIC DNA]</scope>
    <source>
        <strain evidence="1 2">OYT1</strain>
    </source>
</reference>
<dbReference type="Proteomes" id="UP000033070">
    <property type="component" value="Chromosome"/>
</dbReference>
<dbReference type="InterPro" id="IPR010064">
    <property type="entry name" value="HK97-gp10_tail"/>
</dbReference>
<proteinExistence type="predicted"/>
<accession>A0A2Z6GBI8</accession>
<dbReference type="STRING" id="1188319.OYT1_01927"/>
<dbReference type="RefSeq" id="WP_062627093.1">
    <property type="nucleotide sequence ID" value="NZ_AP018738.1"/>
</dbReference>
<protein>
    <recommendedName>
        <fullName evidence="3">Phage protein, HK97 gp10 family</fullName>
    </recommendedName>
</protein>
<evidence type="ECO:0008006" key="3">
    <source>
        <dbReference type="Google" id="ProtNLM"/>
    </source>
</evidence>
<sequence>MTDFKINGLAELQKLLDELPARIEANVVRGGVRAGARVIADEAKRLCPIGGVENSTRAGEQPGALRDSIRVSAKSQRGRVTATIKAGGKNGVFYAGMVEYGTARHLIKPKNRKSLLLAGVARETVQHPGAKKKPFMRPALDGKAADAVETMADYARTRLPLEIEKMK</sequence>
<dbReference type="EMBL" id="AP018738">
    <property type="protein sequence ID" value="BBE50824.1"/>
    <property type="molecule type" value="Genomic_DNA"/>
</dbReference>
<name>A0A2Z6GBI8_9PROT</name>
<evidence type="ECO:0000313" key="2">
    <source>
        <dbReference type="Proteomes" id="UP000033070"/>
    </source>
</evidence>
<keyword evidence="2" id="KW-1185">Reference proteome</keyword>
<evidence type="ECO:0000313" key="1">
    <source>
        <dbReference type="EMBL" id="BBE50824.1"/>
    </source>
</evidence>
<gene>
    <name evidence="1" type="ORF">OYT1_ch1267</name>
</gene>
<dbReference type="KEGG" id="fam:OYT1_ch1267"/>